<organism evidence="1 2">
    <name type="scientific">Anoxybacillus andreesenii</name>
    <dbReference type="NCBI Taxonomy" id="1325932"/>
    <lineage>
        <taxon>Bacteria</taxon>
        <taxon>Bacillati</taxon>
        <taxon>Bacillota</taxon>
        <taxon>Bacilli</taxon>
        <taxon>Bacillales</taxon>
        <taxon>Anoxybacillaceae</taxon>
        <taxon>Anoxybacillus</taxon>
    </lineage>
</organism>
<comment type="caution">
    <text evidence="1">The sequence shown here is derived from an EMBL/GenBank/DDBJ whole genome shotgun (WGS) entry which is preliminary data.</text>
</comment>
<keyword evidence="2" id="KW-1185">Reference proteome</keyword>
<gene>
    <name evidence="1" type="ORF">J2S07_001399</name>
</gene>
<dbReference type="Proteomes" id="UP001231362">
    <property type="component" value="Unassembled WGS sequence"/>
</dbReference>
<sequence>MQKVCDWCESDQIFNDKQSVYWELPDGTKAIEILETPAIVCKDCGMIYQEESIIRVIEDQLFLINTKQLDKTISYEKLMEQPRLLKRNYFDFSS</sequence>
<dbReference type="InterPro" id="IPR022453">
    <property type="entry name" value="Znf_MqsA-type"/>
</dbReference>
<dbReference type="CDD" id="cd12870">
    <property type="entry name" value="MqsA"/>
    <property type="match status" value="1"/>
</dbReference>
<evidence type="ECO:0000313" key="2">
    <source>
        <dbReference type="Proteomes" id="UP001231362"/>
    </source>
</evidence>
<dbReference type="Pfam" id="PF14122">
    <property type="entry name" value="YokU"/>
    <property type="match status" value="1"/>
</dbReference>
<reference evidence="1 2" key="1">
    <citation type="submission" date="2023-07" db="EMBL/GenBank/DDBJ databases">
        <title>Genomic Encyclopedia of Type Strains, Phase IV (KMG-IV): sequencing the most valuable type-strain genomes for metagenomic binning, comparative biology and taxonomic classification.</title>
        <authorList>
            <person name="Goeker M."/>
        </authorList>
    </citation>
    <scope>NUCLEOTIDE SEQUENCE [LARGE SCALE GENOMIC DNA]</scope>
    <source>
        <strain evidence="1 2">DSM 23948</strain>
    </source>
</reference>
<dbReference type="RefSeq" id="WP_307149668.1">
    <property type="nucleotide sequence ID" value="NZ_JAUSTU010000005.1"/>
</dbReference>
<protein>
    <submittedName>
        <fullName evidence="1">YokU family protein</fullName>
    </submittedName>
</protein>
<dbReference type="NCBIfam" id="TIGR03829">
    <property type="entry name" value="YokU_near_AblA"/>
    <property type="match status" value="1"/>
</dbReference>
<dbReference type="InterPro" id="IPR022451">
    <property type="entry name" value="CHP03829_YokU"/>
</dbReference>
<name>A0ABT9V2B7_9BACL</name>
<proteinExistence type="predicted"/>
<dbReference type="NCBIfam" id="TIGR03831">
    <property type="entry name" value="YgiT_finger"/>
    <property type="match status" value="1"/>
</dbReference>
<dbReference type="EMBL" id="JAUSTU010000005">
    <property type="protein sequence ID" value="MDQ0155095.1"/>
    <property type="molecule type" value="Genomic_DNA"/>
</dbReference>
<accession>A0ABT9V2B7</accession>
<evidence type="ECO:0000313" key="1">
    <source>
        <dbReference type="EMBL" id="MDQ0155095.1"/>
    </source>
</evidence>